<name>A0A2U1JV04_9BACI</name>
<dbReference type="AlphaFoldDB" id="A0A2U1JV04"/>
<protein>
    <recommendedName>
        <fullName evidence="3">Spore germination protein GerPE</fullName>
    </recommendedName>
</protein>
<dbReference type="EMBL" id="QCZG01000032">
    <property type="protein sequence ID" value="PWA09041.1"/>
    <property type="molecule type" value="Genomic_DNA"/>
</dbReference>
<comment type="caution">
    <text evidence="1">The sequence shown here is derived from an EMBL/GenBank/DDBJ whole genome shotgun (WGS) entry which is preliminary data.</text>
</comment>
<dbReference type="Proteomes" id="UP000245998">
    <property type="component" value="Unassembled WGS sequence"/>
</dbReference>
<evidence type="ECO:0008006" key="3">
    <source>
        <dbReference type="Google" id="ProtNLM"/>
    </source>
</evidence>
<organism evidence="1 2">
    <name type="scientific">Pueribacillus theae</name>
    <dbReference type="NCBI Taxonomy" id="2171751"/>
    <lineage>
        <taxon>Bacteria</taxon>
        <taxon>Bacillati</taxon>
        <taxon>Bacillota</taxon>
        <taxon>Bacilli</taxon>
        <taxon>Bacillales</taxon>
        <taxon>Bacillaceae</taxon>
        <taxon>Pueribacillus</taxon>
    </lineage>
</organism>
<keyword evidence="2" id="KW-1185">Reference proteome</keyword>
<evidence type="ECO:0000313" key="1">
    <source>
        <dbReference type="EMBL" id="PWA09041.1"/>
    </source>
</evidence>
<dbReference type="InterPro" id="IPR024496">
    <property type="entry name" value="Spore_germ_GerPE"/>
</dbReference>
<reference evidence="1 2" key="1">
    <citation type="submission" date="2018-04" db="EMBL/GenBank/DDBJ databases">
        <title>Camelliibacillus theae gen. nov., sp. nov., isolated from Pu'er tea.</title>
        <authorList>
            <person name="Niu L."/>
        </authorList>
    </citation>
    <scope>NUCLEOTIDE SEQUENCE [LARGE SCALE GENOMIC DNA]</scope>
    <source>
        <strain evidence="1 2">T8</strain>
    </source>
</reference>
<accession>A0A2U1JV04</accession>
<proteinExistence type="predicted"/>
<evidence type="ECO:0000313" key="2">
    <source>
        <dbReference type="Proteomes" id="UP000245998"/>
    </source>
</evidence>
<dbReference type="OrthoDB" id="2599887at2"/>
<gene>
    <name evidence="1" type="ORF">DCC39_13825</name>
</gene>
<dbReference type="Pfam" id="PF10970">
    <property type="entry name" value="GerPE"/>
    <property type="match status" value="1"/>
</dbReference>
<sequence length="120" mass="13455">MMKPRISKVGAVKVNAMREAAIFHIGDSVGYNPRSNGFALDRLNPTFTEPENIFSNSIYRMPIPKPYITENVLMNKQDLSPSIRVGGIRIIAIGNASVFQIGSTKYIDTESRIKHVRLFD</sequence>